<evidence type="ECO:0000256" key="1">
    <source>
        <dbReference type="SAM" id="MobiDB-lite"/>
    </source>
</evidence>
<accession>W8C1G3</accession>
<feature type="compositionally biased region" description="Polar residues" evidence="1">
    <location>
        <begin position="288"/>
        <end position="308"/>
    </location>
</feature>
<dbReference type="OrthoDB" id="300641at2759"/>
<organism evidence="2">
    <name type="scientific">Ceratitis capitata</name>
    <name type="common">Mediterranean fruit fly</name>
    <name type="synonym">Tephritis capitata</name>
    <dbReference type="NCBI Taxonomy" id="7213"/>
    <lineage>
        <taxon>Eukaryota</taxon>
        <taxon>Metazoa</taxon>
        <taxon>Ecdysozoa</taxon>
        <taxon>Arthropoda</taxon>
        <taxon>Hexapoda</taxon>
        <taxon>Insecta</taxon>
        <taxon>Pterygota</taxon>
        <taxon>Neoptera</taxon>
        <taxon>Endopterygota</taxon>
        <taxon>Diptera</taxon>
        <taxon>Brachycera</taxon>
        <taxon>Muscomorpha</taxon>
        <taxon>Tephritoidea</taxon>
        <taxon>Tephritidae</taxon>
        <taxon>Ceratitis</taxon>
        <taxon>Ceratitis</taxon>
    </lineage>
</organism>
<evidence type="ECO:0000313" key="2">
    <source>
        <dbReference type="EMBL" id="JAB99581.1"/>
    </source>
</evidence>
<protein>
    <submittedName>
        <fullName evidence="2">Uncharacterized protein</fullName>
    </submittedName>
</protein>
<reference evidence="2" key="1">
    <citation type="submission" date="2013-07" db="EMBL/GenBank/DDBJ databases">
        <authorList>
            <person name="Geib S."/>
        </authorList>
    </citation>
    <scope>NUCLEOTIDE SEQUENCE</scope>
</reference>
<proteinExistence type="evidence at transcript level"/>
<name>W8C1G3_CERCA</name>
<dbReference type="EMBL" id="GAMC01006974">
    <property type="protein sequence ID" value="JAB99581.1"/>
    <property type="molecule type" value="mRNA"/>
</dbReference>
<feature type="region of interest" description="Disordered" evidence="1">
    <location>
        <begin position="180"/>
        <end position="222"/>
    </location>
</feature>
<reference evidence="2" key="2">
    <citation type="journal article" date="2014" name="BMC Genomics">
        <title>A genomic perspective to assessing quality of mass-reared SIT flies used in Mediterranean fruit fly (Ceratitis capitata) eradication in California.</title>
        <authorList>
            <person name="Calla B."/>
            <person name="Hall B."/>
            <person name="Hou S."/>
            <person name="Geib S.M."/>
        </authorList>
    </citation>
    <scope>NUCLEOTIDE SEQUENCE</scope>
</reference>
<feature type="compositionally biased region" description="Basic and acidic residues" evidence="1">
    <location>
        <begin position="202"/>
        <end position="214"/>
    </location>
</feature>
<feature type="compositionally biased region" description="Low complexity" evidence="1">
    <location>
        <begin position="277"/>
        <end position="287"/>
    </location>
</feature>
<feature type="region of interest" description="Disordered" evidence="1">
    <location>
        <begin position="271"/>
        <end position="308"/>
    </location>
</feature>
<sequence>MESNNESKVLNVNLKTPDETEAEEIDTKAKIEQCFDDNKNVNAVEFIPGEKNGTEIILKKVEVQSEDKKDDSYSDFVDTAKMAKDPKRVAEESSEKGNKSMEVIVTLPTPTSTGVVINEQMMEKPQPEQFKKSGNVKENELVKSEITEGEEGVFIKVDDESIVAAAVDYKDTEAVVNEHTTLGSSAVQPKESQDQVNTEQLKQQEVRQAQKDDCGNNIRNSDIDSNIEQENIALLKRQQKELLEKQKDLTQKIHQQQLIAQHLAEENRIHQQKLQEQKQQQNLSESQTKLQQAARNNPSPFSYKQTLSPYQPQKKISQYLTVEETKDEYGYTQKTEAYESKESTDNTRKIDLQKILTPAKDEIQPRNRKLYASSAFYSPALHPTVEDQVELARRISHSLSDISNQKSKGQTMYVNRKKRSVKWVHEGAGQDYQQQQQQVRPPTSPSILPAYSDAGKHRVQLNLEQEILLEKYAKPGLKVIKTPWEAALETGSASTAFVEDGKLTPQRSPTPSVTPIPVAQYQYPDSEVPEPMTSNDGYAADYNITPSHKIPGAPFPTSKPIFIKNLQRDLAYKPSLPQGWKSPAVILPKELYLPKDISLDCYTPRAAVHNEQQKNVKTSLPIGGSFFLENPNNLGYLFATPPQTQQYLDTTSYKIVQQETSQNKPQINYSPSPLPYEKIAKFENAAEQQTQNSINSPQRSQIDVQNHMERACYLTASPSGDRLGRNESLSASSYQSSFPKHYEGAHTYTPTSNTKYFSSNEFLHGQNYNNTARGWRLSRPSSANYLTECGEGYKTLDAGNYYTYKPKDLAAVSALPYSDF</sequence>
<dbReference type="AlphaFoldDB" id="W8C1G3"/>